<dbReference type="InterPro" id="IPR001138">
    <property type="entry name" value="Zn2Cys6_DnaBD"/>
</dbReference>
<feature type="compositionally biased region" description="Low complexity" evidence="2">
    <location>
        <begin position="355"/>
        <end position="389"/>
    </location>
</feature>
<dbReference type="SMART" id="SM00066">
    <property type="entry name" value="GAL4"/>
    <property type="match status" value="1"/>
</dbReference>
<feature type="region of interest" description="Disordered" evidence="2">
    <location>
        <begin position="59"/>
        <end position="78"/>
    </location>
</feature>
<dbReference type="Proteomes" id="UP001243989">
    <property type="component" value="Unassembled WGS sequence"/>
</dbReference>
<evidence type="ECO:0000256" key="2">
    <source>
        <dbReference type="SAM" id="MobiDB-lite"/>
    </source>
</evidence>
<dbReference type="GO" id="GO:0000981">
    <property type="term" value="F:DNA-binding transcription factor activity, RNA polymerase II-specific"/>
    <property type="evidence" value="ECO:0007669"/>
    <property type="project" value="InterPro"/>
</dbReference>
<dbReference type="Pfam" id="PF00172">
    <property type="entry name" value="Zn_clus"/>
    <property type="match status" value="1"/>
</dbReference>
<dbReference type="InterPro" id="IPR036864">
    <property type="entry name" value="Zn2-C6_fun-type_DNA-bd_sf"/>
</dbReference>
<dbReference type="PROSITE" id="PS50048">
    <property type="entry name" value="ZN2_CY6_FUNGAL_2"/>
    <property type="match status" value="1"/>
</dbReference>
<keyword evidence="5" id="KW-1185">Reference proteome</keyword>
<comment type="caution">
    <text evidence="4">The sequence shown here is derived from an EMBL/GenBank/DDBJ whole genome shotgun (WGS) entry which is preliminary data.</text>
</comment>
<dbReference type="PRINTS" id="PR00755">
    <property type="entry name" value="AFLATOXINBRP"/>
</dbReference>
<name>A0AAI9ZM89_9PEZI</name>
<feature type="region of interest" description="Disordered" evidence="2">
    <location>
        <begin position="328"/>
        <end position="421"/>
    </location>
</feature>
<feature type="compositionally biased region" description="Low complexity" evidence="2">
    <location>
        <begin position="328"/>
        <end position="347"/>
    </location>
</feature>
<evidence type="ECO:0000313" key="4">
    <source>
        <dbReference type="EMBL" id="KAK1634587.1"/>
    </source>
</evidence>
<feature type="domain" description="Zn(2)-C6 fungal-type" evidence="3">
    <location>
        <begin position="18"/>
        <end position="48"/>
    </location>
</feature>
<sequence length="513" mass="54909">MTNADGSGNQAPVKLRASCNACNESKVRCSQTKPTCDQCKRKGMPCVFGLSRRSHKDAPRIVSSSRFAPPSPSGTGAMAAKRPRIEAAAHVDDSVYSTVAALCAFHDFNVFSQNPATATAAAPNSGRIPRSADLLAGFRDCHGDSDEAALWPFNQLDPMDFLSTSDGGGLEPPLNPASLDAGTWGGAHDAVSPHPLSPQPLVPRLHLPSQSRPNQQPQQQQQYEQTQPQPHDQHGRNHAQDSGSSPEGGACTCSSRVIPDLARKPQAARSQGAGRPLSFDVELSQLKQAILACEASMACQLHSSSHTVTMIIGFLIGDIVDSFKTLLSGSSPSSSSSYSATTTDSGSNPGRPTTSNNNYNNNNNNKNNNNNNNNKSSSSSSGNNSKNNNAGSPTSSTWGATLSEGVTMVSPGTGVRRESSMAGEPRLSWGVLQLEDDDEAELRSRLCLLYFRRVRGLLKHFDQAVRQFREAQVAAGSCTATFIMACDYVRMWLEQKVEAVKKLFNNTDREASI</sequence>
<accession>A0AAI9ZM89</accession>
<dbReference type="Gene3D" id="4.10.240.10">
    <property type="entry name" value="Zn(2)-C6 fungal-type DNA-binding domain"/>
    <property type="match status" value="1"/>
</dbReference>
<dbReference type="GeneID" id="85477462"/>
<proteinExistence type="predicted"/>
<organism evidence="4 5">
    <name type="scientific">Colletotrichum phormii</name>
    <dbReference type="NCBI Taxonomy" id="359342"/>
    <lineage>
        <taxon>Eukaryota</taxon>
        <taxon>Fungi</taxon>
        <taxon>Dikarya</taxon>
        <taxon>Ascomycota</taxon>
        <taxon>Pezizomycotina</taxon>
        <taxon>Sordariomycetes</taxon>
        <taxon>Hypocreomycetidae</taxon>
        <taxon>Glomerellales</taxon>
        <taxon>Glomerellaceae</taxon>
        <taxon>Colletotrichum</taxon>
        <taxon>Colletotrichum acutatum species complex</taxon>
    </lineage>
</organism>
<gene>
    <name evidence="4" type="ORF">BDP81DRAFT_451136</name>
</gene>
<dbReference type="EMBL" id="JAHMHQ010000014">
    <property type="protein sequence ID" value="KAK1634587.1"/>
    <property type="molecule type" value="Genomic_DNA"/>
</dbReference>
<feature type="compositionally biased region" description="Polar residues" evidence="2">
    <location>
        <begin position="390"/>
        <end position="400"/>
    </location>
</feature>
<dbReference type="SUPFAM" id="SSF57701">
    <property type="entry name" value="Zn2/Cys6 DNA-binding domain"/>
    <property type="match status" value="1"/>
</dbReference>
<dbReference type="AlphaFoldDB" id="A0AAI9ZM89"/>
<protein>
    <recommendedName>
        <fullName evidence="3">Zn(2)-C6 fungal-type domain-containing protein</fullName>
    </recommendedName>
</protein>
<feature type="region of interest" description="Disordered" evidence="2">
    <location>
        <begin position="162"/>
        <end position="252"/>
    </location>
</feature>
<dbReference type="PANTHER" id="PTHR42264">
    <property type="entry name" value="EPHRIN_REC_LIKE DOMAIN-CONTAINING PROTEIN"/>
    <property type="match status" value="1"/>
</dbReference>
<evidence type="ECO:0000259" key="3">
    <source>
        <dbReference type="PROSITE" id="PS50048"/>
    </source>
</evidence>
<dbReference type="CDD" id="cd00067">
    <property type="entry name" value="GAL4"/>
    <property type="match status" value="1"/>
</dbReference>
<evidence type="ECO:0000256" key="1">
    <source>
        <dbReference type="ARBA" id="ARBA00023242"/>
    </source>
</evidence>
<dbReference type="GO" id="GO:0008270">
    <property type="term" value="F:zinc ion binding"/>
    <property type="evidence" value="ECO:0007669"/>
    <property type="project" value="InterPro"/>
</dbReference>
<evidence type="ECO:0000313" key="5">
    <source>
        <dbReference type="Proteomes" id="UP001243989"/>
    </source>
</evidence>
<keyword evidence="1" id="KW-0539">Nucleus</keyword>
<reference evidence="4" key="1">
    <citation type="submission" date="2021-06" db="EMBL/GenBank/DDBJ databases">
        <title>Comparative genomics, transcriptomics and evolutionary studies reveal genomic signatures of adaptation to plant cell wall in hemibiotrophic fungi.</title>
        <authorList>
            <consortium name="DOE Joint Genome Institute"/>
            <person name="Baroncelli R."/>
            <person name="Diaz J.F."/>
            <person name="Benocci T."/>
            <person name="Peng M."/>
            <person name="Battaglia E."/>
            <person name="Haridas S."/>
            <person name="Andreopoulos W."/>
            <person name="Labutti K."/>
            <person name="Pangilinan J."/>
            <person name="Floch G.L."/>
            <person name="Makela M.R."/>
            <person name="Henrissat B."/>
            <person name="Grigoriev I.V."/>
            <person name="Crouch J.A."/>
            <person name="De Vries R.P."/>
            <person name="Sukno S.A."/>
            <person name="Thon M.R."/>
        </authorList>
    </citation>
    <scope>NUCLEOTIDE SEQUENCE</scope>
    <source>
        <strain evidence="4">CBS 102054</strain>
    </source>
</reference>
<feature type="compositionally biased region" description="Low complexity" evidence="2">
    <location>
        <begin position="210"/>
        <end position="230"/>
    </location>
</feature>
<dbReference type="RefSeq" id="XP_060443194.1">
    <property type="nucleotide sequence ID" value="XM_060592600.1"/>
</dbReference>